<dbReference type="InterPro" id="IPR036526">
    <property type="entry name" value="C-N_Hydrolase_sf"/>
</dbReference>
<name>A0AAU7CJD1_9BACT</name>
<dbReference type="GO" id="GO:0016811">
    <property type="term" value="F:hydrolase activity, acting on carbon-nitrogen (but not peptide) bonds, in linear amides"/>
    <property type="evidence" value="ECO:0007669"/>
    <property type="project" value="UniProtKB-ARBA"/>
</dbReference>
<dbReference type="CDD" id="cd07197">
    <property type="entry name" value="nitrilase"/>
    <property type="match status" value="1"/>
</dbReference>
<feature type="signal peptide" evidence="3">
    <location>
        <begin position="1"/>
        <end position="25"/>
    </location>
</feature>
<dbReference type="PANTHER" id="PTHR43674">
    <property type="entry name" value="NITRILASE C965.09-RELATED"/>
    <property type="match status" value="1"/>
</dbReference>
<sequence>MRAFPNRLPWLALFLAGAGSAVSLADGAEPVGLAAPSGWSTQSPRAELQPRFTYLPEGGPSHRGSFVIEADAREGLIGWWQKTFPVQGGRVYKFSAKRKADRIETPRQAAVPRILWQDARGHSVLRDKPSVASYHPGGRPVAEPEYPADQGEPDAQGWTTVSTVYHVPADAAQALVELTYQWAPGGRVEWSEVALEETTPPPSRLVRLATVHLKPEKGSTNQEKCEQFAAPIAEAAGKRADLVVLPETLTYYGRPGSSYADCAEPIPGPSTAYFGRLAKQHDLYIVAGLLERDKHLVYNVAVLIGPDGAIVGKYRKVTLPRGEVTGGITPGHEYPVFTTRFGRVGMMICYDGFFPEVARALSNRGAEVIAWPVWGCNPLLAAARACENHVYLVSSTFTDASADWTISAIYSHDGRPLAQASEWGTIALTEVDLDAPLYWHSLGDFKAQLPRHRAPTPSDAK</sequence>
<proteinExistence type="predicted"/>
<evidence type="ECO:0000259" key="4">
    <source>
        <dbReference type="PROSITE" id="PS50263"/>
    </source>
</evidence>
<protein>
    <submittedName>
        <fullName evidence="5">Carbon-nitrogen hydrolase family protein</fullName>
    </submittedName>
</protein>
<dbReference type="PROSITE" id="PS50263">
    <property type="entry name" value="CN_HYDROLASE"/>
    <property type="match status" value="1"/>
</dbReference>
<dbReference type="InterPro" id="IPR003010">
    <property type="entry name" value="C-N_Hydrolase"/>
</dbReference>
<gene>
    <name evidence="5" type="ORF">V5E97_03775</name>
</gene>
<dbReference type="Gene3D" id="2.60.120.260">
    <property type="entry name" value="Galactose-binding domain-like"/>
    <property type="match status" value="1"/>
</dbReference>
<keyword evidence="3" id="KW-0732">Signal</keyword>
<organism evidence="5">
    <name type="scientific">Singulisphaera sp. Ch08</name>
    <dbReference type="NCBI Taxonomy" id="3120278"/>
    <lineage>
        <taxon>Bacteria</taxon>
        <taxon>Pseudomonadati</taxon>
        <taxon>Planctomycetota</taxon>
        <taxon>Planctomycetia</taxon>
        <taxon>Isosphaerales</taxon>
        <taxon>Isosphaeraceae</taxon>
        <taxon>Singulisphaera</taxon>
    </lineage>
</organism>
<evidence type="ECO:0000256" key="1">
    <source>
        <dbReference type="ARBA" id="ARBA00022801"/>
    </source>
</evidence>
<keyword evidence="1 5" id="KW-0378">Hydrolase</keyword>
<evidence type="ECO:0000256" key="2">
    <source>
        <dbReference type="SAM" id="MobiDB-lite"/>
    </source>
</evidence>
<reference evidence="5" key="1">
    <citation type="submission" date="2024-05" db="EMBL/GenBank/DDBJ databases">
        <title>Planctomycetes of the genus Singulisphaera possess chitinolytic capabilities.</title>
        <authorList>
            <person name="Ivanova A."/>
        </authorList>
    </citation>
    <scope>NUCLEOTIDE SEQUENCE</scope>
    <source>
        <strain evidence="5">Ch08T</strain>
    </source>
</reference>
<dbReference type="SUPFAM" id="SSF56317">
    <property type="entry name" value="Carbon-nitrogen hydrolase"/>
    <property type="match status" value="1"/>
</dbReference>
<dbReference type="PANTHER" id="PTHR43674:SF2">
    <property type="entry name" value="BETA-UREIDOPROPIONASE"/>
    <property type="match status" value="1"/>
</dbReference>
<feature type="region of interest" description="Disordered" evidence="2">
    <location>
        <begin position="127"/>
        <end position="154"/>
    </location>
</feature>
<feature type="chain" id="PRO_5043761522" evidence="3">
    <location>
        <begin position="26"/>
        <end position="461"/>
    </location>
</feature>
<dbReference type="Pfam" id="PF00795">
    <property type="entry name" value="CN_hydrolase"/>
    <property type="match status" value="1"/>
</dbReference>
<dbReference type="AlphaFoldDB" id="A0AAU7CJD1"/>
<accession>A0AAU7CJD1</accession>
<dbReference type="Gene3D" id="3.60.110.10">
    <property type="entry name" value="Carbon-nitrogen hydrolase"/>
    <property type="match status" value="1"/>
</dbReference>
<dbReference type="InterPro" id="IPR050345">
    <property type="entry name" value="Aliph_Amidase/BUP"/>
</dbReference>
<evidence type="ECO:0000313" key="5">
    <source>
        <dbReference type="EMBL" id="XBH05150.1"/>
    </source>
</evidence>
<dbReference type="RefSeq" id="WP_406697953.1">
    <property type="nucleotide sequence ID" value="NZ_CP155447.1"/>
</dbReference>
<dbReference type="EMBL" id="CP155447">
    <property type="protein sequence ID" value="XBH05150.1"/>
    <property type="molecule type" value="Genomic_DNA"/>
</dbReference>
<evidence type="ECO:0000256" key="3">
    <source>
        <dbReference type="SAM" id="SignalP"/>
    </source>
</evidence>
<feature type="domain" description="CN hydrolase" evidence="4">
    <location>
        <begin position="206"/>
        <end position="433"/>
    </location>
</feature>